<dbReference type="WBParaSite" id="Hba_18201">
    <property type="protein sequence ID" value="Hba_18201"/>
    <property type="gene ID" value="Hba_18201"/>
</dbReference>
<evidence type="ECO:0000256" key="1">
    <source>
        <dbReference type="SAM" id="MobiDB-lite"/>
    </source>
</evidence>
<proteinExistence type="predicted"/>
<feature type="region of interest" description="Disordered" evidence="1">
    <location>
        <begin position="1"/>
        <end position="29"/>
    </location>
</feature>
<dbReference type="Proteomes" id="UP000095283">
    <property type="component" value="Unplaced"/>
</dbReference>
<evidence type="ECO:0000313" key="2">
    <source>
        <dbReference type="Proteomes" id="UP000095283"/>
    </source>
</evidence>
<reference evidence="3" key="1">
    <citation type="submission" date="2016-11" db="UniProtKB">
        <authorList>
            <consortium name="WormBaseParasite"/>
        </authorList>
    </citation>
    <scope>IDENTIFICATION</scope>
</reference>
<accession>A0A1I7XKG2</accession>
<protein>
    <submittedName>
        <fullName evidence="3">Uncharacterized protein</fullName>
    </submittedName>
</protein>
<sequence length="109" mass="12556">MSMNSGAEKRRHSMIGTKPSFEDAPISSRLRSNNEYSREIIIAARRAPVRLLINKPYAQSSCEDDILSSSPPIPYPAVKRHRRDSWRPSLNFDKMIKYNNITSNTDKYI</sequence>
<name>A0A1I7XKG2_HETBA</name>
<dbReference type="AlphaFoldDB" id="A0A1I7XKG2"/>
<keyword evidence="2" id="KW-1185">Reference proteome</keyword>
<organism evidence="2 3">
    <name type="scientific">Heterorhabditis bacteriophora</name>
    <name type="common">Entomopathogenic nematode worm</name>
    <dbReference type="NCBI Taxonomy" id="37862"/>
    <lineage>
        <taxon>Eukaryota</taxon>
        <taxon>Metazoa</taxon>
        <taxon>Ecdysozoa</taxon>
        <taxon>Nematoda</taxon>
        <taxon>Chromadorea</taxon>
        <taxon>Rhabditida</taxon>
        <taxon>Rhabditina</taxon>
        <taxon>Rhabditomorpha</taxon>
        <taxon>Strongyloidea</taxon>
        <taxon>Heterorhabditidae</taxon>
        <taxon>Heterorhabditis</taxon>
    </lineage>
</organism>
<evidence type="ECO:0000313" key="3">
    <source>
        <dbReference type="WBParaSite" id="Hba_18201"/>
    </source>
</evidence>